<dbReference type="HOGENOM" id="CLU_068878_1_1_0"/>
<dbReference type="GO" id="GO:0005886">
    <property type="term" value="C:plasma membrane"/>
    <property type="evidence" value="ECO:0007669"/>
    <property type="project" value="TreeGrafter"/>
</dbReference>
<dbReference type="Pfam" id="PF04657">
    <property type="entry name" value="DMT_YdcZ"/>
    <property type="match status" value="1"/>
</dbReference>
<evidence type="ECO:0000313" key="2">
    <source>
        <dbReference type="EMBL" id="AFZ69593.1"/>
    </source>
</evidence>
<dbReference type="KEGG" id="dpd:Deipe_4234"/>
<keyword evidence="2" id="KW-0614">Plasmid</keyword>
<name>L0A6W7_DEIPD</name>
<dbReference type="AlphaFoldDB" id="L0A6W7"/>
<feature type="transmembrane region" description="Helical" evidence="1">
    <location>
        <begin position="68"/>
        <end position="90"/>
    </location>
</feature>
<accession>L0A6W7</accession>
<evidence type="ECO:0008006" key="4">
    <source>
        <dbReference type="Google" id="ProtNLM"/>
    </source>
</evidence>
<feature type="transmembrane region" description="Helical" evidence="1">
    <location>
        <begin position="36"/>
        <end position="56"/>
    </location>
</feature>
<organism evidence="2 3">
    <name type="scientific">Deinococcus peraridilitoris (strain DSM 19664 / LMG 22246 / CIP 109416 / KR-200)</name>
    <dbReference type="NCBI Taxonomy" id="937777"/>
    <lineage>
        <taxon>Bacteria</taxon>
        <taxon>Thermotogati</taxon>
        <taxon>Deinococcota</taxon>
        <taxon>Deinococci</taxon>
        <taxon>Deinococcales</taxon>
        <taxon>Deinococcaceae</taxon>
        <taxon>Deinococcus</taxon>
    </lineage>
</organism>
<keyword evidence="3" id="KW-1185">Reference proteome</keyword>
<protein>
    <recommendedName>
        <fullName evidence="4">Transporter family-2 protein</fullName>
    </recommendedName>
</protein>
<keyword evidence="1" id="KW-0472">Membrane</keyword>
<sequence>MIWLAVLFALLAGVVVPLQAAANARLGSAAGHPAWGALISVIVTLLVLGTYVLLFRPGNVSSLIATPVPWWAWLGGLFGATYLLGLTALAPRLGTATLLGLIVLGQLLIASLLEHFGLMGMRTHPLSPGRLLGLALLIVGVVLVRRY</sequence>
<geneLocation type="plasmid" evidence="2 3">
    <name>pDEIPE01</name>
</geneLocation>
<dbReference type="EMBL" id="CP003383">
    <property type="protein sequence ID" value="AFZ69593.1"/>
    <property type="molecule type" value="Genomic_DNA"/>
</dbReference>
<dbReference type="PANTHER" id="PTHR34821:SF2">
    <property type="entry name" value="INNER MEMBRANE PROTEIN YDCZ"/>
    <property type="match status" value="1"/>
</dbReference>
<proteinExistence type="predicted"/>
<dbReference type="InterPro" id="IPR006750">
    <property type="entry name" value="YdcZ"/>
</dbReference>
<feature type="transmembrane region" description="Helical" evidence="1">
    <location>
        <begin position="96"/>
        <end position="113"/>
    </location>
</feature>
<keyword evidence="1" id="KW-0812">Transmembrane</keyword>
<gene>
    <name evidence="2" type="ordered locus">Deipe_4234</name>
</gene>
<evidence type="ECO:0000313" key="3">
    <source>
        <dbReference type="Proteomes" id="UP000010467"/>
    </source>
</evidence>
<reference evidence="3" key="1">
    <citation type="submission" date="2012-03" db="EMBL/GenBank/DDBJ databases">
        <title>Complete sequence of plasmid 1 of Deinococcus peraridilitoris DSM 19664.</title>
        <authorList>
            <person name="Lucas S."/>
            <person name="Copeland A."/>
            <person name="Lapidus A."/>
            <person name="Glavina del Rio T."/>
            <person name="Dalin E."/>
            <person name="Tice H."/>
            <person name="Bruce D."/>
            <person name="Goodwin L."/>
            <person name="Pitluck S."/>
            <person name="Peters L."/>
            <person name="Mikhailova N."/>
            <person name="Lu M."/>
            <person name="Kyrpides N."/>
            <person name="Mavromatis K."/>
            <person name="Ivanova N."/>
            <person name="Brettin T."/>
            <person name="Detter J.C."/>
            <person name="Han C."/>
            <person name="Larimer F."/>
            <person name="Land M."/>
            <person name="Hauser L."/>
            <person name="Markowitz V."/>
            <person name="Cheng J.-F."/>
            <person name="Hugenholtz P."/>
            <person name="Woyke T."/>
            <person name="Wu D."/>
            <person name="Pukall R."/>
            <person name="Steenblock K."/>
            <person name="Brambilla E."/>
            <person name="Klenk H.-P."/>
            <person name="Eisen J.A."/>
        </authorList>
    </citation>
    <scope>NUCLEOTIDE SEQUENCE [LARGE SCALE GENOMIC DNA]</scope>
    <source>
        <strain evidence="3">DSM 19664 / LMG 22246 / CIP 109416 / KR-200</strain>
        <plasmid evidence="3">Plasmid pDEIPE01</plasmid>
    </source>
</reference>
<dbReference type="PATRIC" id="fig|937777.3.peg.4264"/>
<evidence type="ECO:0000256" key="1">
    <source>
        <dbReference type="SAM" id="Phobius"/>
    </source>
</evidence>
<dbReference type="PANTHER" id="PTHR34821">
    <property type="entry name" value="INNER MEMBRANE PROTEIN YDCZ"/>
    <property type="match status" value="1"/>
</dbReference>
<feature type="transmembrane region" description="Helical" evidence="1">
    <location>
        <begin position="125"/>
        <end position="144"/>
    </location>
</feature>
<dbReference type="Proteomes" id="UP000010467">
    <property type="component" value="Plasmid pDEIPE01"/>
</dbReference>
<keyword evidence="1" id="KW-1133">Transmembrane helix</keyword>
<dbReference type="RefSeq" id="WP_015231494.1">
    <property type="nucleotide sequence ID" value="NC_019789.1"/>
</dbReference>